<evidence type="ECO:0000313" key="2">
    <source>
        <dbReference type="EMBL" id="EAY06491.1"/>
    </source>
</evidence>
<dbReference type="SMR" id="A2ELG4"/>
<dbReference type="OrthoDB" id="10255522at2759"/>
<reference evidence="2" key="1">
    <citation type="submission" date="2006-10" db="EMBL/GenBank/DDBJ databases">
        <authorList>
            <person name="Amadeo P."/>
            <person name="Zhao Q."/>
            <person name="Wortman J."/>
            <person name="Fraser-Liggett C."/>
            <person name="Carlton J."/>
        </authorList>
    </citation>
    <scope>NUCLEOTIDE SEQUENCE</scope>
    <source>
        <strain evidence="2">G3</strain>
    </source>
</reference>
<evidence type="ECO:0000313" key="3">
    <source>
        <dbReference type="Proteomes" id="UP000001542"/>
    </source>
</evidence>
<dbReference type="InParanoid" id="A2ELG4"/>
<evidence type="ECO:0000256" key="1">
    <source>
        <dbReference type="SAM" id="Coils"/>
    </source>
</evidence>
<dbReference type="Proteomes" id="UP000001542">
    <property type="component" value="Unassembled WGS sequence"/>
</dbReference>
<dbReference type="VEuPathDB" id="TrichDB:TVAGG3_0005380"/>
<keyword evidence="3" id="KW-1185">Reference proteome</keyword>
<organism evidence="2 3">
    <name type="scientific">Trichomonas vaginalis (strain ATCC PRA-98 / G3)</name>
    <dbReference type="NCBI Taxonomy" id="412133"/>
    <lineage>
        <taxon>Eukaryota</taxon>
        <taxon>Metamonada</taxon>
        <taxon>Parabasalia</taxon>
        <taxon>Trichomonadida</taxon>
        <taxon>Trichomonadidae</taxon>
        <taxon>Trichomonas</taxon>
    </lineage>
</organism>
<protein>
    <submittedName>
        <fullName evidence="2">Uncharacterized protein</fullName>
    </submittedName>
</protein>
<dbReference type="AlphaFoldDB" id="A2ELG4"/>
<sequence>MSEDTYGENLVTFQQKPSPRLKLPGRRTASSVFGTDNHHREIERMKRDIADKENQIQTFECQVKTFRECCQGLRQLIIDLEQASGTTFLNNDQQKNIDKMPHNEAVLVLRKALCYLVKEYQSLPSTYEKTFEQKAINLSEKIDEMNEKTKQVVLQRRQVQKEINVLNRIITINQKEKKSLQAYADSLQQATNDMIAQSNQTVAQTKDSIQKLKKEINTTESSISAREATNIELLQSVNAPIVKRHKDMLNNYQELTEEYQKLTVYYEKEKTQHDLTRRELEQTMSEIERAKITIQKFKENVSTKTIKYATKVNKDMRNYITEQREEQKRKLQATIKHNKDLERQINEMQEEQAMLLPYLQSIEKKLQAEMLKLPSLTDIQRRNDNEPKRALTRLNKRELDDAEMRNVKRTLTRMKAKRARAKTAFGK</sequence>
<gene>
    <name evidence="2" type="ORF">TVAG_257300</name>
</gene>
<reference evidence="2" key="2">
    <citation type="journal article" date="2007" name="Science">
        <title>Draft genome sequence of the sexually transmitted pathogen Trichomonas vaginalis.</title>
        <authorList>
            <person name="Carlton J.M."/>
            <person name="Hirt R.P."/>
            <person name="Silva J.C."/>
            <person name="Delcher A.L."/>
            <person name="Schatz M."/>
            <person name="Zhao Q."/>
            <person name="Wortman J.R."/>
            <person name="Bidwell S.L."/>
            <person name="Alsmark U.C.M."/>
            <person name="Besteiro S."/>
            <person name="Sicheritz-Ponten T."/>
            <person name="Noel C.J."/>
            <person name="Dacks J.B."/>
            <person name="Foster P.G."/>
            <person name="Simillion C."/>
            <person name="Van de Peer Y."/>
            <person name="Miranda-Saavedra D."/>
            <person name="Barton G.J."/>
            <person name="Westrop G.D."/>
            <person name="Mueller S."/>
            <person name="Dessi D."/>
            <person name="Fiori P.L."/>
            <person name="Ren Q."/>
            <person name="Paulsen I."/>
            <person name="Zhang H."/>
            <person name="Bastida-Corcuera F.D."/>
            <person name="Simoes-Barbosa A."/>
            <person name="Brown M.T."/>
            <person name="Hayes R.D."/>
            <person name="Mukherjee M."/>
            <person name="Okumura C.Y."/>
            <person name="Schneider R."/>
            <person name="Smith A.J."/>
            <person name="Vanacova S."/>
            <person name="Villalvazo M."/>
            <person name="Haas B.J."/>
            <person name="Pertea M."/>
            <person name="Feldblyum T.V."/>
            <person name="Utterback T.R."/>
            <person name="Shu C.L."/>
            <person name="Osoegawa K."/>
            <person name="de Jong P.J."/>
            <person name="Hrdy I."/>
            <person name="Horvathova L."/>
            <person name="Zubacova Z."/>
            <person name="Dolezal P."/>
            <person name="Malik S.B."/>
            <person name="Logsdon J.M. Jr."/>
            <person name="Henze K."/>
            <person name="Gupta A."/>
            <person name="Wang C.C."/>
            <person name="Dunne R.L."/>
            <person name="Upcroft J.A."/>
            <person name="Upcroft P."/>
            <person name="White O."/>
            <person name="Salzberg S.L."/>
            <person name="Tang P."/>
            <person name="Chiu C.-H."/>
            <person name="Lee Y.-S."/>
            <person name="Embley T.M."/>
            <person name="Coombs G.H."/>
            <person name="Mottram J.C."/>
            <person name="Tachezy J."/>
            <person name="Fraser-Liggett C.M."/>
            <person name="Johnson P.J."/>
        </authorList>
    </citation>
    <scope>NUCLEOTIDE SEQUENCE [LARGE SCALE GENOMIC DNA]</scope>
    <source>
        <strain evidence="2">G3</strain>
    </source>
</reference>
<dbReference type="EMBL" id="DS113422">
    <property type="protein sequence ID" value="EAY06491.1"/>
    <property type="molecule type" value="Genomic_DNA"/>
</dbReference>
<dbReference type="RefSeq" id="XP_001318714.1">
    <property type="nucleotide sequence ID" value="XM_001318679.1"/>
</dbReference>
<dbReference type="KEGG" id="tva:4764368"/>
<dbReference type="VEuPathDB" id="TrichDB:TVAG_257300"/>
<dbReference type="STRING" id="5722.A2ELG4"/>
<feature type="coiled-coil region" evidence="1">
    <location>
        <begin position="35"/>
        <end position="62"/>
    </location>
</feature>
<proteinExistence type="predicted"/>
<accession>A2ELG4</accession>
<feature type="coiled-coil region" evidence="1">
    <location>
        <begin position="128"/>
        <end position="300"/>
    </location>
</feature>
<feature type="coiled-coil region" evidence="1">
    <location>
        <begin position="324"/>
        <end position="351"/>
    </location>
</feature>
<name>A2ELG4_TRIV3</name>
<keyword evidence="1" id="KW-0175">Coiled coil</keyword>